<evidence type="ECO:0000313" key="2">
    <source>
        <dbReference type="EMBL" id="KAJ1174762.1"/>
    </source>
</evidence>
<comment type="caution">
    <text evidence="2">The sequence shown here is derived from an EMBL/GenBank/DDBJ whole genome shotgun (WGS) entry which is preliminary data.</text>
</comment>
<gene>
    <name evidence="2" type="ORF">NDU88_000054</name>
</gene>
<sequence>MVRCIAPGTSSPQWPSNEMAAHAAETRCTPVPRQHLRRKVQHPPAAPMRVRTTSALLQGAGWLARSRPQGPTLPSLSSEGGPTLPQGACSLCSLQLPRRARGSKRQGHQAFTGTRVAELRRTHLLTPSSWPRPPIDSFKS</sequence>
<dbReference type="AlphaFoldDB" id="A0AAV7TE07"/>
<feature type="region of interest" description="Disordered" evidence="1">
    <location>
        <begin position="59"/>
        <end position="84"/>
    </location>
</feature>
<evidence type="ECO:0000256" key="1">
    <source>
        <dbReference type="SAM" id="MobiDB-lite"/>
    </source>
</evidence>
<accession>A0AAV7TE07</accession>
<dbReference type="EMBL" id="JANPWB010000006">
    <property type="protein sequence ID" value="KAJ1174762.1"/>
    <property type="molecule type" value="Genomic_DNA"/>
</dbReference>
<name>A0AAV7TE07_PLEWA</name>
<protein>
    <submittedName>
        <fullName evidence="2">Uncharacterized protein</fullName>
    </submittedName>
</protein>
<proteinExistence type="predicted"/>
<evidence type="ECO:0000313" key="3">
    <source>
        <dbReference type="Proteomes" id="UP001066276"/>
    </source>
</evidence>
<organism evidence="2 3">
    <name type="scientific">Pleurodeles waltl</name>
    <name type="common">Iberian ribbed newt</name>
    <dbReference type="NCBI Taxonomy" id="8319"/>
    <lineage>
        <taxon>Eukaryota</taxon>
        <taxon>Metazoa</taxon>
        <taxon>Chordata</taxon>
        <taxon>Craniata</taxon>
        <taxon>Vertebrata</taxon>
        <taxon>Euteleostomi</taxon>
        <taxon>Amphibia</taxon>
        <taxon>Batrachia</taxon>
        <taxon>Caudata</taxon>
        <taxon>Salamandroidea</taxon>
        <taxon>Salamandridae</taxon>
        <taxon>Pleurodelinae</taxon>
        <taxon>Pleurodeles</taxon>
    </lineage>
</organism>
<keyword evidence="3" id="KW-1185">Reference proteome</keyword>
<reference evidence="2" key="1">
    <citation type="journal article" date="2022" name="bioRxiv">
        <title>Sequencing and chromosome-scale assembly of the giantPleurodeles waltlgenome.</title>
        <authorList>
            <person name="Brown T."/>
            <person name="Elewa A."/>
            <person name="Iarovenko S."/>
            <person name="Subramanian E."/>
            <person name="Araus A.J."/>
            <person name="Petzold A."/>
            <person name="Susuki M."/>
            <person name="Suzuki K.-i.T."/>
            <person name="Hayashi T."/>
            <person name="Toyoda A."/>
            <person name="Oliveira C."/>
            <person name="Osipova E."/>
            <person name="Leigh N.D."/>
            <person name="Simon A."/>
            <person name="Yun M.H."/>
        </authorList>
    </citation>
    <scope>NUCLEOTIDE SEQUENCE</scope>
    <source>
        <strain evidence="2">20211129_DDA</strain>
        <tissue evidence="2">Liver</tissue>
    </source>
</reference>
<dbReference type="Proteomes" id="UP001066276">
    <property type="component" value="Chromosome 3_2"/>
</dbReference>